<protein>
    <submittedName>
        <fullName evidence="2">Uncharacterized protein</fullName>
    </submittedName>
</protein>
<evidence type="ECO:0000256" key="1">
    <source>
        <dbReference type="SAM" id="MobiDB-lite"/>
    </source>
</evidence>
<sequence length="75" mass="8066">VTENGTPRPDMVEALRPGATPNPQGNPAFPPDPVTQLTPEAEVLLTPDQLIQLRQEQEALAEEHDGEEEGDDGPV</sequence>
<dbReference type="AlphaFoldDB" id="A0A0F9IK09"/>
<dbReference type="EMBL" id="LAZR01020797">
    <property type="protein sequence ID" value="KKL87587.1"/>
    <property type="molecule type" value="Genomic_DNA"/>
</dbReference>
<name>A0A0F9IK09_9ZZZZ</name>
<organism evidence="2">
    <name type="scientific">marine sediment metagenome</name>
    <dbReference type="NCBI Taxonomy" id="412755"/>
    <lineage>
        <taxon>unclassified sequences</taxon>
        <taxon>metagenomes</taxon>
        <taxon>ecological metagenomes</taxon>
    </lineage>
</organism>
<feature type="region of interest" description="Disordered" evidence="1">
    <location>
        <begin position="1"/>
        <end position="35"/>
    </location>
</feature>
<gene>
    <name evidence="2" type="ORF">LCGC14_1933190</name>
</gene>
<evidence type="ECO:0000313" key="2">
    <source>
        <dbReference type="EMBL" id="KKL87587.1"/>
    </source>
</evidence>
<feature type="compositionally biased region" description="Acidic residues" evidence="1">
    <location>
        <begin position="64"/>
        <end position="75"/>
    </location>
</feature>
<comment type="caution">
    <text evidence="2">The sequence shown here is derived from an EMBL/GenBank/DDBJ whole genome shotgun (WGS) entry which is preliminary data.</text>
</comment>
<accession>A0A0F9IK09</accession>
<proteinExistence type="predicted"/>
<feature type="non-terminal residue" evidence="2">
    <location>
        <position position="1"/>
    </location>
</feature>
<feature type="region of interest" description="Disordered" evidence="1">
    <location>
        <begin position="54"/>
        <end position="75"/>
    </location>
</feature>
<reference evidence="2" key="1">
    <citation type="journal article" date="2015" name="Nature">
        <title>Complex archaea that bridge the gap between prokaryotes and eukaryotes.</title>
        <authorList>
            <person name="Spang A."/>
            <person name="Saw J.H."/>
            <person name="Jorgensen S.L."/>
            <person name="Zaremba-Niedzwiedzka K."/>
            <person name="Martijn J."/>
            <person name="Lind A.E."/>
            <person name="van Eijk R."/>
            <person name="Schleper C."/>
            <person name="Guy L."/>
            <person name="Ettema T.J."/>
        </authorList>
    </citation>
    <scope>NUCLEOTIDE SEQUENCE</scope>
</reference>